<keyword evidence="2" id="KW-1185">Reference proteome</keyword>
<proteinExistence type="predicted"/>
<reference evidence="1" key="1">
    <citation type="submission" date="2020-10" db="EMBL/GenBank/DDBJ databases">
        <authorList>
            <person name="Han B."/>
            <person name="Lu T."/>
            <person name="Zhao Q."/>
            <person name="Huang X."/>
            <person name="Zhao Y."/>
        </authorList>
    </citation>
    <scope>NUCLEOTIDE SEQUENCE</scope>
</reference>
<name>A0A811RUF3_9POAL</name>
<evidence type="ECO:0000313" key="1">
    <source>
        <dbReference type="EMBL" id="CAD6333517.1"/>
    </source>
</evidence>
<sequence>MVKTKKQACTSEGYGTLTAKEALVAVRLLRFNRAPGGSDIWMDHWREMKAKAAAEEEAEATRPVKKRKRVVNQRLPKALIDLMLAKRSREFRRFYALTTFVDAKLRDYEQALIRQYNAEGYAEDESEVPDSE</sequence>
<evidence type="ECO:0000313" key="2">
    <source>
        <dbReference type="Proteomes" id="UP000604825"/>
    </source>
</evidence>
<dbReference type="OrthoDB" id="700890at2759"/>
<gene>
    <name evidence="1" type="ORF">NCGR_LOCUS57615</name>
</gene>
<comment type="caution">
    <text evidence="1">The sequence shown here is derived from an EMBL/GenBank/DDBJ whole genome shotgun (WGS) entry which is preliminary data.</text>
</comment>
<protein>
    <submittedName>
        <fullName evidence="1">Uncharacterized protein</fullName>
    </submittedName>
</protein>
<accession>A0A811RUF3</accession>
<organism evidence="1 2">
    <name type="scientific">Miscanthus lutarioriparius</name>
    <dbReference type="NCBI Taxonomy" id="422564"/>
    <lineage>
        <taxon>Eukaryota</taxon>
        <taxon>Viridiplantae</taxon>
        <taxon>Streptophyta</taxon>
        <taxon>Embryophyta</taxon>
        <taxon>Tracheophyta</taxon>
        <taxon>Spermatophyta</taxon>
        <taxon>Magnoliopsida</taxon>
        <taxon>Liliopsida</taxon>
        <taxon>Poales</taxon>
        <taxon>Poaceae</taxon>
        <taxon>PACMAD clade</taxon>
        <taxon>Panicoideae</taxon>
        <taxon>Andropogonodae</taxon>
        <taxon>Andropogoneae</taxon>
        <taxon>Saccharinae</taxon>
        <taxon>Miscanthus</taxon>
    </lineage>
</organism>
<dbReference type="AlphaFoldDB" id="A0A811RUF3"/>
<dbReference type="EMBL" id="CAJGYO010000017">
    <property type="protein sequence ID" value="CAD6333517.1"/>
    <property type="molecule type" value="Genomic_DNA"/>
</dbReference>
<dbReference type="Proteomes" id="UP000604825">
    <property type="component" value="Unassembled WGS sequence"/>
</dbReference>